<organism evidence="12 13">
    <name type="scientific">Sphingomonas naphthae</name>
    <dbReference type="NCBI Taxonomy" id="1813468"/>
    <lineage>
        <taxon>Bacteria</taxon>
        <taxon>Pseudomonadati</taxon>
        <taxon>Pseudomonadota</taxon>
        <taxon>Alphaproteobacteria</taxon>
        <taxon>Sphingomonadales</taxon>
        <taxon>Sphingomonadaceae</taxon>
        <taxon>Sphingomonas</taxon>
    </lineage>
</organism>
<comment type="function">
    <text evidence="9">Essential cell division protein.</text>
</comment>
<keyword evidence="2 9" id="KW-1003">Cell membrane</keyword>
<evidence type="ECO:0000256" key="7">
    <source>
        <dbReference type="ARBA" id="ARBA00023136"/>
    </source>
</evidence>
<evidence type="ECO:0000256" key="6">
    <source>
        <dbReference type="ARBA" id="ARBA00022989"/>
    </source>
</evidence>
<keyword evidence="8 9" id="KW-0131">Cell cycle</keyword>
<comment type="subcellular location">
    <subcellularLocation>
        <location evidence="9">Cell inner membrane</location>
        <topology evidence="9">Single-pass type II membrane protein</topology>
    </subcellularLocation>
    <subcellularLocation>
        <location evidence="1">Membrane</location>
    </subcellularLocation>
    <text evidence="9">Localizes to the division septum.</text>
</comment>
<dbReference type="InterPro" id="IPR026579">
    <property type="entry name" value="FtsQ"/>
</dbReference>
<evidence type="ECO:0000256" key="8">
    <source>
        <dbReference type="ARBA" id="ARBA00023306"/>
    </source>
</evidence>
<dbReference type="Gene3D" id="3.10.20.310">
    <property type="entry name" value="membrane protein fhac"/>
    <property type="match status" value="1"/>
</dbReference>
<reference evidence="12 13" key="1">
    <citation type="submission" date="2023-02" db="EMBL/GenBank/DDBJ databases">
        <title>Genome sequence of Sphingomonas naphthae.</title>
        <authorList>
            <person name="Kim S."/>
            <person name="Heo J."/>
            <person name="Kwon S.-W."/>
        </authorList>
    </citation>
    <scope>NUCLEOTIDE SEQUENCE [LARGE SCALE GENOMIC DNA]</scope>
    <source>
        <strain evidence="12 13">KACC 18716</strain>
    </source>
</reference>
<evidence type="ECO:0000256" key="3">
    <source>
        <dbReference type="ARBA" id="ARBA00022519"/>
    </source>
</evidence>
<dbReference type="Pfam" id="PF08478">
    <property type="entry name" value="POTRA_1"/>
    <property type="match status" value="1"/>
</dbReference>
<keyword evidence="13" id="KW-1185">Reference proteome</keyword>
<dbReference type="HAMAP" id="MF_00911">
    <property type="entry name" value="FtsQ_subfam"/>
    <property type="match status" value="1"/>
</dbReference>
<evidence type="ECO:0000313" key="12">
    <source>
        <dbReference type="EMBL" id="WCT74014.1"/>
    </source>
</evidence>
<dbReference type="PANTHER" id="PTHR35851:SF1">
    <property type="entry name" value="CELL DIVISION PROTEIN FTSQ"/>
    <property type="match status" value="1"/>
</dbReference>
<feature type="domain" description="POTRA" evidence="11">
    <location>
        <begin position="90"/>
        <end position="158"/>
    </location>
</feature>
<dbReference type="PROSITE" id="PS51779">
    <property type="entry name" value="POTRA"/>
    <property type="match status" value="1"/>
</dbReference>
<proteinExistence type="inferred from homology"/>
<feature type="region of interest" description="Disordered" evidence="10">
    <location>
        <begin position="1"/>
        <end position="30"/>
    </location>
</feature>
<evidence type="ECO:0000256" key="9">
    <source>
        <dbReference type="HAMAP-Rule" id="MF_00911"/>
    </source>
</evidence>
<sequence>MSGAAASSPPRLRKGGTAQRRPAAKAAPKGPGMVARAVAMIPIRPETIRRLGNWLLGLLVLAAVVAGLILMGLPQMVGVYIGETIGRMGFAVHNIEVVGLAHADRSRVYQIVQTQQVRPMPLVDLTGTREQLMRLAWVGDARVSRRLPDTLVVDIVERKPAAVWQYQGQLRLIDNEGRSIAAIDPAAMPEKLPLVIGPGANMHAAEFAKLIDSQPALKPLVAGAAWIGDRRWDLRFQSGETLALPEGEKQAIAAFDYFARRDAAVRLLGQNYVRFDMRDPSRVVVRVTSEPGRRIAEPVDRASI</sequence>
<keyword evidence="6 9" id="KW-1133">Transmembrane helix</keyword>
<evidence type="ECO:0000259" key="11">
    <source>
        <dbReference type="PROSITE" id="PS51779"/>
    </source>
</evidence>
<keyword evidence="5 9" id="KW-0812">Transmembrane</keyword>
<dbReference type="InterPro" id="IPR005548">
    <property type="entry name" value="Cell_div_FtsQ/DivIB_C"/>
</dbReference>
<evidence type="ECO:0000256" key="5">
    <source>
        <dbReference type="ARBA" id="ARBA00022692"/>
    </source>
</evidence>
<protein>
    <recommendedName>
        <fullName evidence="9">Cell division protein FtsQ</fullName>
    </recommendedName>
</protein>
<dbReference type="InterPro" id="IPR013685">
    <property type="entry name" value="POTRA_FtsQ_type"/>
</dbReference>
<dbReference type="RefSeq" id="WP_273688712.1">
    <property type="nucleotide sequence ID" value="NZ_CP117411.1"/>
</dbReference>
<dbReference type="PANTHER" id="PTHR35851">
    <property type="entry name" value="CELL DIVISION PROTEIN FTSQ"/>
    <property type="match status" value="1"/>
</dbReference>
<evidence type="ECO:0000256" key="10">
    <source>
        <dbReference type="SAM" id="MobiDB-lite"/>
    </source>
</evidence>
<evidence type="ECO:0000256" key="4">
    <source>
        <dbReference type="ARBA" id="ARBA00022618"/>
    </source>
</evidence>
<evidence type="ECO:0000313" key="13">
    <source>
        <dbReference type="Proteomes" id="UP001220395"/>
    </source>
</evidence>
<dbReference type="Pfam" id="PF03799">
    <property type="entry name" value="FtsQ_DivIB_C"/>
    <property type="match status" value="1"/>
</dbReference>
<comment type="similarity">
    <text evidence="9">Belongs to the FtsQ/DivIB family. FtsQ subfamily.</text>
</comment>
<name>A0ABY7TLH0_9SPHN</name>
<dbReference type="EMBL" id="CP117411">
    <property type="protein sequence ID" value="WCT74014.1"/>
    <property type="molecule type" value="Genomic_DNA"/>
</dbReference>
<accession>A0ABY7TLH0</accession>
<feature type="transmembrane region" description="Helical" evidence="9">
    <location>
        <begin position="54"/>
        <end position="73"/>
    </location>
</feature>
<keyword evidence="4 9" id="KW-0132">Cell division</keyword>
<evidence type="ECO:0000256" key="2">
    <source>
        <dbReference type="ARBA" id="ARBA00022475"/>
    </source>
</evidence>
<gene>
    <name evidence="9" type="primary">ftsQ</name>
    <name evidence="12" type="ORF">PQ455_01910</name>
</gene>
<dbReference type="Proteomes" id="UP001220395">
    <property type="component" value="Chromosome"/>
</dbReference>
<dbReference type="InterPro" id="IPR034746">
    <property type="entry name" value="POTRA"/>
</dbReference>
<keyword evidence="7 9" id="KW-0472">Membrane</keyword>
<keyword evidence="3 9" id="KW-0997">Cell inner membrane</keyword>
<evidence type="ECO:0000256" key="1">
    <source>
        <dbReference type="ARBA" id="ARBA00004370"/>
    </source>
</evidence>